<proteinExistence type="predicted"/>
<comment type="function">
    <text evidence="1">Involved in a late step of protoheme IX synthesis.</text>
</comment>
<reference evidence="12" key="1">
    <citation type="journal article" date="2015" name="Nature">
        <title>Complex archaea that bridge the gap between prokaryotes and eukaryotes.</title>
        <authorList>
            <person name="Spang A."/>
            <person name="Saw J.H."/>
            <person name="Jorgensen S.L."/>
            <person name="Zaremba-Niedzwiedzka K."/>
            <person name="Martijn J."/>
            <person name="Lind A.E."/>
            <person name="van Eijk R."/>
            <person name="Schleper C."/>
            <person name="Guy L."/>
            <person name="Ettema T.J."/>
        </authorList>
    </citation>
    <scope>NUCLEOTIDE SEQUENCE</scope>
</reference>
<keyword evidence="4" id="KW-1003">Cell membrane</keyword>
<evidence type="ECO:0000256" key="2">
    <source>
        <dbReference type="ARBA" id="ARBA00004429"/>
    </source>
</evidence>
<protein>
    <recommendedName>
        <fullName evidence="11">HemY N-terminal domain-containing protein</fullName>
    </recommendedName>
</protein>
<dbReference type="GO" id="GO:0005886">
    <property type="term" value="C:plasma membrane"/>
    <property type="evidence" value="ECO:0007669"/>
    <property type="project" value="UniProtKB-SubCell"/>
</dbReference>
<evidence type="ECO:0000256" key="6">
    <source>
        <dbReference type="ARBA" id="ARBA00022692"/>
    </source>
</evidence>
<evidence type="ECO:0000256" key="4">
    <source>
        <dbReference type="ARBA" id="ARBA00022475"/>
    </source>
</evidence>
<dbReference type="UniPathway" id="UPA00252"/>
<evidence type="ECO:0000256" key="8">
    <source>
        <dbReference type="ARBA" id="ARBA00023136"/>
    </source>
</evidence>
<dbReference type="SUPFAM" id="SSF48452">
    <property type="entry name" value="TPR-like"/>
    <property type="match status" value="1"/>
</dbReference>
<dbReference type="InterPro" id="IPR010817">
    <property type="entry name" value="HemY_N"/>
</dbReference>
<evidence type="ECO:0000256" key="5">
    <source>
        <dbReference type="ARBA" id="ARBA00022519"/>
    </source>
</evidence>
<evidence type="ECO:0000259" key="11">
    <source>
        <dbReference type="Pfam" id="PF07219"/>
    </source>
</evidence>
<feature type="domain" description="HemY N-terminal" evidence="11">
    <location>
        <begin position="26"/>
        <end position="131"/>
    </location>
</feature>
<name>A0A0F9PK27_9ZZZZ</name>
<comment type="pathway">
    <text evidence="3">Porphyrin-containing compound metabolism; protoheme biosynthesis.</text>
</comment>
<keyword evidence="8 10" id="KW-0472">Membrane</keyword>
<comment type="caution">
    <text evidence="12">The sequence shown here is derived from an EMBL/GenBank/DDBJ whole genome shotgun (WGS) entry which is preliminary data.</text>
</comment>
<organism evidence="12">
    <name type="scientific">marine sediment metagenome</name>
    <dbReference type="NCBI Taxonomy" id="412755"/>
    <lineage>
        <taxon>unclassified sequences</taxon>
        <taxon>metagenomes</taxon>
        <taxon>ecological metagenomes</taxon>
    </lineage>
</organism>
<gene>
    <name evidence="12" type="ORF">LCGC14_0816330</name>
</gene>
<dbReference type="GO" id="GO:0006779">
    <property type="term" value="P:porphyrin-containing compound biosynthetic process"/>
    <property type="evidence" value="ECO:0007669"/>
    <property type="project" value="UniProtKB-KW"/>
</dbReference>
<dbReference type="InterPro" id="IPR011990">
    <property type="entry name" value="TPR-like_helical_dom_sf"/>
</dbReference>
<evidence type="ECO:0000313" key="12">
    <source>
        <dbReference type="EMBL" id="KKN32200.1"/>
    </source>
</evidence>
<dbReference type="InterPro" id="IPR005254">
    <property type="entry name" value="Heme_biosyn_assoc_TPR_pro"/>
</dbReference>
<evidence type="ECO:0000256" key="1">
    <source>
        <dbReference type="ARBA" id="ARBA00002962"/>
    </source>
</evidence>
<evidence type="ECO:0000256" key="3">
    <source>
        <dbReference type="ARBA" id="ARBA00004744"/>
    </source>
</evidence>
<dbReference type="NCBIfam" id="TIGR00540">
    <property type="entry name" value="TPR_hemY_coli"/>
    <property type="match status" value="1"/>
</dbReference>
<keyword evidence="7 10" id="KW-1133">Transmembrane helix</keyword>
<keyword evidence="9" id="KW-0627">Porphyrin biosynthesis</keyword>
<dbReference type="AlphaFoldDB" id="A0A0F9PK27"/>
<evidence type="ECO:0000256" key="10">
    <source>
        <dbReference type="SAM" id="Phobius"/>
    </source>
</evidence>
<evidence type="ECO:0000256" key="7">
    <source>
        <dbReference type="ARBA" id="ARBA00022989"/>
    </source>
</evidence>
<dbReference type="GO" id="GO:0042168">
    <property type="term" value="P:heme metabolic process"/>
    <property type="evidence" value="ECO:0007669"/>
    <property type="project" value="InterPro"/>
</dbReference>
<comment type="subcellular location">
    <subcellularLocation>
        <location evidence="2">Cell inner membrane</location>
        <topology evidence="2">Multi-pass membrane protein</topology>
    </subcellularLocation>
</comment>
<keyword evidence="6 10" id="KW-0812">Transmembrane</keyword>
<feature type="transmembrane region" description="Helical" evidence="10">
    <location>
        <begin position="44"/>
        <end position="65"/>
    </location>
</feature>
<dbReference type="Pfam" id="PF07219">
    <property type="entry name" value="HemY_N"/>
    <property type="match status" value="1"/>
</dbReference>
<dbReference type="EMBL" id="LAZR01002269">
    <property type="protein sequence ID" value="KKN32200.1"/>
    <property type="molecule type" value="Genomic_DNA"/>
</dbReference>
<evidence type="ECO:0000256" key="9">
    <source>
        <dbReference type="ARBA" id="ARBA00023244"/>
    </source>
</evidence>
<accession>A0A0F9PK27</accession>
<sequence length="400" mass="45170">MKMLIIIAFALAFGVAIIWAADFEPGFVLLQYGSLSLETSLVVFIAVFILLLVAGYITIRSLVLLKQTPKRMAQWKKTQRQKRAGRALTRGLITLEEGRWVEAERILVRHAMNSETPLLHYLAAAKAAQKQEASERRDNYLRLAHETTEGADIAVGVVQAELQIAAGQKEQALATLQHLREVAPKHPYVLQQLQSLYQNMDQWQEVQSVLPDLKKRNVLQRGEVIALGQEASIGQIEGALVKKDWAQMSTIWEQTSSRDRQLEVMVVPYVKGLIEQGEHQQAAALIEHFLRQDWSDKLVYIYGLLPQSDSLSRLANAEKWFKSKKDSPYLLLTLGRLANANQLWTKAEEYLQQSLAIVELGETYQILAEIQLAQNKTEAAAINYKKGLDVVIKQHGQQVI</sequence>
<dbReference type="Gene3D" id="1.25.40.10">
    <property type="entry name" value="Tetratricopeptide repeat domain"/>
    <property type="match status" value="1"/>
</dbReference>
<keyword evidence="5" id="KW-0997">Cell inner membrane</keyword>